<accession>A0A381Q9Y5</accession>
<dbReference type="AlphaFoldDB" id="A0A381Q9Y5"/>
<proteinExistence type="predicted"/>
<evidence type="ECO:0000313" key="1">
    <source>
        <dbReference type="EMBL" id="SUZ75788.1"/>
    </source>
</evidence>
<name>A0A381Q9Y5_9ZZZZ</name>
<gene>
    <name evidence="1" type="ORF">METZ01_LOCUS28642</name>
</gene>
<organism evidence="1">
    <name type="scientific">marine metagenome</name>
    <dbReference type="NCBI Taxonomy" id="408172"/>
    <lineage>
        <taxon>unclassified sequences</taxon>
        <taxon>metagenomes</taxon>
        <taxon>ecological metagenomes</taxon>
    </lineage>
</organism>
<protein>
    <submittedName>
        <fullName evidence="1">Uncharacterized protein</fullName>
    </submittedName>
</protein>
<sequence length="255" mass="29371">MKKLIFFTIFSFLRAQGEVQALSPRVGTEIDVHENRFYRIFPGEKGFVSAQILTAGPNEFRVKIIKETHGQRVQKTSTFTLRKFIELQTHVNGQPELTKEALNELYKGMHFLQAAKIVTEIPKPQFVKIKHSGSKKLKGTLLSFENEILQVQTPTSVEWVPLDRMEEISYRMTTGDYLFLKPYIFAISAALGFGIGQVYNSQRKPETDIKWYNRFYGTIIGLIFSGELFDAVSTLLTPKETFILAEEEYERLRTQ</sequence>
<reference evidence="1" key="1">
    <citation type="submission" date="2018-05" db="EMBL/GenBank/DDBJ databases">
        <authorList>
            <person name="Lanie J.A."/>
            <person name="Ng W.-L."/>
            <person name="Kazmierczak K.M."/>
            <person name="Andrzejewski T.M."/>
            <person name="Davidsen T.M."/>
            <person name="Wayne K.J."/>
            <person name="Tettelin H."/>
            <person name="Glass J.I."/>
            <person name="Rusch D."/>
            <person name="Podicherti R."/>
            <person name="Tsui H.-C.T."/>
            <person name="Winkler M.E."/>
        </authorList>
    </citation>
    <scope>NUCLEOTIDE SEQUENCE</scope>
</reference>
<dbReference type="EMBL" id="UINC01001259">
    <property type="protein sequence ID" value="SUZ75788.1"/>
    <property type="molecule type" value="Genomic_DNA"/>
</dbReference>